<keyword evidence="5 6" id="KW-0472">Membrane</keyword>
<proteinExistence type="inferred from homology"/>
<protein>
    <submittedName>
        <fullName evidence="8">GtrA family protein</fullName>
    </submittedName>
</protein>
<feature type="transmembrane region" description="Helical" evidence="6">
    <location>
        <begin position="36"/>
        <end position="54"/>
    </location>
</feature>
<comment type="similarity">
    <text evidence="2">Belongs to the GtrA family.</text>
</comment>
<gene>
    <name evidence="8" type="ORF">IAC39_01200</name>
</gene>
<dbReference type="InterPro" id="IPR007267">
    <property type="entry name" value="GtrA_DPMS_TM"/>
</dbReference>
<dbReference type="PANTHER" id="PTHR38459">
    <property type="entry name" value="PROPHAGE BACTOPRENOL-LINKED GLUCOSE TRANSLOCASE HOMOLOG"/>
    <property type="match status" value="1"/>
</dbReference>
<evidence type="ECO:0000256" key="1">
    <source>
        <dbReference type="ARBA" id="ARBA00004141"/>
    </source>
</evidence>
<dbReference type="Proteomes" id="UP000824136">
    <property type="component" value="Unassembled WGS sequence"/>
</dbReference>
<dbReference type="GO" id="GO:0000271">
    <property type="term" value="P:polysaccharide biosynthetic process"/>
    <property type="evidence" value="ECO:0007669"/>
    <property type="project" value="InterPro"/>
</dbReference>
<evidence type="ECO:0000256" key="2">
    <source>
        <dbReference type="ARBA" id="ARBA00009399"/>
    </source>
</evidence>
<evidence type="ECO:0000256" key="4">
    <source>
        <dbReference type="ARBA" id="ARBA00022989"/>
    </source>
</evidence>
<keyword evidence="4 6" id="KW-1133">Transmembrane helix</keyword>
<evidence type="ECO:0000256" key="6">
    <source>
        <dbReference type="SAM" id="Phobius"/>
    </source>
</evidence>
<comment type="subcellular location">
    <subcellularLocation>
        <location evidence="1">Membrane</location>
        <topology evidence="1">Multi-pass membrane protein</topology>
    </subcellularLocation>
</comment>
<feature type="transmembrane region" description="Helical" evidence="6">
    <location>
        <begin position="102"/>
        <end position="124"/>
    </location>
</feature>
<dbReference type="InterPro" id="IPR051401">
    <property type="entry name" value="GtrA_CellWall_Glycosyl"/>
</dbReference>
<dbReference type="Pfam" id="PF04138">
    <property type="entry name" value="GtrA_DPMS_TM"/>
    <property type="match status" value="1"/>
</dbReference>
<sequence>MSDRLVEMADKLLPKRLAEPFKKIITNETGVQSVKYLISSCIAFAVDYVILLALERLFSGFALAMELAAVISFCVSSQINFHINRLWVFKKREGLLAELGGYYALALVSFSLKTFVLLELFVRVAGLPTIIAKPIAEVVMFVFNFFVQKKVIFRKKKDLDNTKSNMPE</sequence>
<evidence type="ECO:0000256" key="3">
    <source>
        <dbReference type="ARBA" id="ARBA00022692"/>
    </source>
</evidence>
<dbReference type="EMBL" id="DVLL01000005">
    <property type="protein sequence ID" value="HIT58331.1"/>
    <property type="molecule type" value="Genomic_DNA"/>
</dbReference>
<dbReference type="GO" id="GO:0005886">
    <property type="term" value="C:plasma membrane"/>
    <property type="evidence" value="ECO:0007669"/>
    <property type="project" value="TreeGrafter"/>
</dbReference>
<feature type="domain" description="GtrA/DPMS transmembrane" evidence="7">
    <location>
        <begin position="35"/>
        <end position="153"/>
    </location>
</feature>
<keyword evidence="3 6" id="KW-0812">Transmembrane</keyword>
<evidence type="ECO:0000313" key="8">
    <source>
        <dbReference type="EMBL" id="HIT58331.1"/>
    </source>
</evidence>
<comment type="caution">
    <text evidence="8">The sequence shown here is derived from an EMBL/GenBank/DDBJ whole genome shotgun (WGS) entry which is preliminary data.</text>
</comment>
<feature type="transmembrane region" description="Helical" evidence="6">
    <location>
        <begin position="60"/>
        <end position="81"/>
    </location>
</feature>
<feature type="transmembrane region" description="Helical" evidence="6">
    <location>
        <begin position="130"/>
        <end position="147"/>
    </location>
</feature>
<evidence type="ECO:0000256" key="5">
    <source>
        <dbReference type="ARBA" id="ARBA00023136"/>
    </source>
</evidence>
<reference evidence="8" key="2">
    <citation type="journal article" date="2021" name="PeerJ">
        <title>Extensive microbial diversity within the chicken gut microbiome revealed by metagenomics and culture.</title>
        <authorList>
            <person name="Gilroy R."/>
            <person name="Ravi A."/>
            <person name="Getino M."/>
            <person name="Pursley I."/>
            <person name="Horton D.L."/>
            <person name="Alikhan N.F."/>
            <person name="Baker D."/>
            <person name="Gharbi K."/>
            <person name="Hall N."/>
            <person name="Watson M."/>
            <person name="Adriaenssens E.M."/>
            <person name="Foster-Nyarko E."/>
            <person name="Jarju S."/>
            <person name="Secka A."/>
            <person name="Antonio M."/>
            <person name="Oren A."/>
            <person name="Chaudhuri R.R."/>
            <person name="La Ragione R."/>
            <person name="Hildebrand F."/>
            <person name="Pallen M.J."/>
        </authorList>
    </citation>
    <scope>NUCLEOTIDE SEQUENCE</scope>
    <source>
        <strain evidence="8">CHK33-4379</strain>
    </source>
</reference>
<name>A0A9D1GSB9_9FIRM</name>
<evidence type="ECO:0000313" key="9">
    <source>
        <dbReference type="Proteomes" id="UP000824136"/>
    </source>
</evidence>
<accession>A0A9D1GSB9</accession>
<dbReference type="AlphaFoldDB" id="A0A9D1GSB9"/>
<reference evidence="8" key="1">
    <citation type="submission" date="2020-10" db="EMBL/GenBank/DDBJ databases">
        <authorList>
            <person name="Gilroy R."/>
        </authorList>
    </citation>
    <scope>NUCLEOTIDE SEQUENCE</scope>
    <source>
        <strain evidence="8">CHK33-4379</strain>
    </source>
</reference>
<organism evidence="8 9">
    <name type="scientific">Candidatus Faeciplasma pullistercoris</name>
    <dbReference type="NCBI Taxonomy" id="2840800"/>
    <lineage>
        <taxon>Bacteria</taxon>
        <taxon>Bacillati</taxon>
        <taxon>Bacillota</taxon>
        <taxon>Clostridia</taxon>
        <taxon>Eubacteriales</taxon>
        <taxon>Oscillospiraceae</taxon>
        <taxon>Oscillospiraceae incertae sedis</taxon>
        <taxon>Candidatus Faeciplasma</taxon>
    </lineage>
</organism>
<evidence type="ECO:0000259" key="7">
    <source>
        <dbReference type="Pfam" id="PF04138"/>
    </source>
</evidence>
<dbReference type="PANTHER" id="PTHR38459:SF1">
    <property type="entry name" value="PROPHAGE BACTOPRENOL-LINKED GLUCOSE TRANSLOCASE HOMOLOG"/>
    <property type="match status" value="1"/>
</dbReference>